<dbReference type="InterPro" id="IPR001296">
    <property type="entry name" value="Glyco_trans_1"/>
</dbReference>
<dbReference type="Pfam" id="PF00534">
    <property type="entry name" value="Glycos_transf_1"/>
    <property type="match status" value="1"/>
</dbReference>
<reference evidence="2 3" key="2">
    <citation type="submission" date="2020-06" db="EMBL/GenBank/DDBJ databases">
        <title>Polyphasic characterization of a Rahnella strain isolated from tree sap.</title>
        <authorList>
            <person name="Kim I.S."/>
        </authorList>
    </citation>
    <scope>NUCLEOTIDE SEQUENCE [LARGE SCALE GENOMIC DNA]</scope>
    <source>
        <strain evidence="2 3">SAP-1</strain>
    </source>
</reference>
<proteinExistence type="predicted"/>
<dbReference type="Proteomes" id="UP000585363">
    <property type="component" value="Unassembled WGS sequence"/>
</dbReference>
<dbReference type="GO" id="GO:0016757">
    <property type="term" value="F:glycosyltransferase activity"/>
    <property type="evidence" value="ECO:0007669"/>
    <property type="project" value="TreeGrafter"/>
</dbReference>
<accession>A0A848MH38</accession>
<keyword evidence="3" id="KW-1185">Reference proteome</keyword>
<feature type="domain" description="Glycosyl transferase family 1" evidence="1">
    <location>
        <begin position="203"/>
        <end position="320"/>
    </location>
</feature>
<evidence type="ECO:0000313" key="2">
    <source>
        <dbReference type="EMBL" id="NMP25684.1"/>
    </source>
</evidence>
<dbReference type="RefSeq" id="WP_169401366.1">
    <property type="nucleotide sequence ID" value="NZ_JAADJU010000001.1"/>
</dbReference>
<dbReference type="SUPFAM" id="SSF53756">
    <property type="entry name" value="UDP-Glycosyltransferase/glycogen phosphorylase"/>
    <property type="match status" value="1"/>
</dbReference>
<dbReference type="Gene3D" id="3.40.50.2000">
    <property type="entry name" value="Glycogen Phosphorylase B"/>
    <property type="match status" value="2"/>
</dbReference>
<evidence type="ECO:0000259" key="1">
    <source>
        <dbReference type="Pfam" id="PF00534"/>
    </source>
</evidence>
<sequence>MLKNKSIAVVFTADIVGGHELMAIEHIKKFLVKGFRISCYAPKDNEKLNNLLKTNNIPYAPHSVKHNKMEIIHSFLNVSQIMKAMFFLKKINAISDEIIIVQGDIELGSGFVNASKLMSIKVTSYIPYTHSFKKMGSKGGGMKDYLSKFVYSNCTHYITICDSFKKDLDKKNSRATVRVLKNFVPSPPLTQIRHVGYEFANSTDTFRILMAGRIFFRQKGQDKLIKAVKELNLDLKIEIIVIGDGPDMPKLKNIAKGLPSNISVVFVGWIQTVWDYAYNVDVIVIPSNYEGVPLIMLEGIKRNIPIVAPARDGMKDYLGKESLYDVGEYSYECKKLKEKLFNFIMKR</sequence>
<protein>
    <submittedName>
        <fullName evidence="2">Glycosyltransferase</fullName>
    </submittedName>
</protein>
<reference evidence="2 3" key="1">
    <citation type="submission" date="2020-01" db="EMBL/GenBank/DDBJ databases">
        <authorList>
            <person name="Lee S.D."/>
        </authorList>
    </citation>
    <scope>NUCLEOTIDE SEQUENCE [LARGE SCALE GENOMIC DNA]</scope>
    <source>
        <strain evidence="2 3">SAP-1</strain>
    </source>
</reference>
<gene>
    <name evidence="2" type="ORF">GW590_02175</name>
</gene>
<keyword evidence="2" id="KW-0808">Transferase</keyword>
<name>A0A848MH38_9GAMM</name>
<comment type="caution">
    <text evidence="2">The sequence shown here is derived from an EMBL/GenBank/DDBJ whole genome shotgun (WGS) entry which is preliminary data.</text>
</comment>
<dbReference type="PANTHER" id="PTHR45947:SF3">
    <property type="entry name" value="SULFOQUINOVOSYL TRANSFERASE SQD2"/>
    <property type="match status" value="1"/>
</dbReference>
<organism evidence="2 3">
    <name type="scientific">Rouxiella aceris</name>
    <dbReference type="NCBI Taxonomy" id="2703884"/>
    <lineage>
        <taxon>Bacteria</taxon>
        <taxon>Pseudomonadati</taxon>
        <taxon>Pseudomonadota</taxon>
        <taxon>Gammaproteobacteria</taxon>
        <taxon>Enterobacterales</taxon>
        <taxon>Yersiniaceae</taxon>
        <taxon>Rouxiella</taxon>
    </lineage>
</organism>
<dbReference type="PANTHER" id="PTHR45947">
    <property type="entry name" value="SULFOQUINOVOSYL TRANSFERASE SQD2"/>
    <property type="match status" value="1"/>
</dbReference>
<evidence type="ECO:0000313" key="3">
    <source>
        <dbReference type="Proteomes" id="UP000585363"/>
    </source>
</evidence>
<dbReference type="InterPro" id="IPR050194">
    <property type="entry name" value="Glycosyltransferase_grp1"/>
</dbReference>
<dbReference type="EMBL" id="JAADJU010000001">
    <property type="protein sequence ID" value="NMP25684.1"/>
    <property type="molecule type" value="Genomic_DNA"/>
</dbReference>
<dbReference type="AlphaFoldDB" id="A0A848MH38"/>